<evidence type="ECO:0000256" key="4">
    <source>
        <dbReference type="SAM" id="SignalP"/>
    </source>
</evidence>
<evidence type="ECO:0000313" key="5">
    <source>
        <dbReference type="EMBL" id="CAD8515512.1"/>
    </source>
</evidence>
<feature type="transmembrane region" description="Helical" evidence="3">
    <location>
        <begin position="1038"/>
        <end position="1057"/>
    </location>
</feature>
<accession>A0A7S0IA43</accession>
<comment type="similarity">
    <text evidence="1">Belongs to the sel-1 family.</text>
</comment>
<evidence type="ECO:0000256" key="2">
    <source>
        <dbReference type="SAM" id="MobiDB-lite"/>
    </source>
</evidence>
<dbReference type="Pfam" id="PF13385">
    <property type="entry name" value="Laminin_G_3"/>
    <property type="match status" value="1"/>
</dbReference>
<protein>
    <submittedName>
        <fullName evidence="5">Uncharacterized protein</fullName>
    </submittedName>
</protein>
<feature type="compositionally biased region" description="Acidic residues" evidence="2">
    <location>
        <begin position="291"/>
        <end position="300"/>
    </location>
</feature>
<keyword evidence="3" id="KW-0472">Membrane</keyword>
<dbReference type="InterPro" id="IPR011990">
    <property type="entry name" value="TPR-like_helical_dom_sf"/>
</dbReference>
<dbReference type="GO" id="GO:0036503">
    <property type="term" value="P:ERAD pathway"/>
    <property type="evidence" value="ECO:0007669"/>
    <property type="project" value="TreeGrafter"/>
</dbReference>
<feature type="region of interest" description="Disordered" evidence="2">
    <location>
        <begin position="1121"/>
        <end position="1187"/>
    </location>
</feature>
<dbReference type="SUPFAM" id="SSF49899">
    <property type="entry name" value="Concanavalin A-like lectins/glucanases"/>
    <property type="match status" value="1"/>
</dbReference>
<dbReference type="GO" id="GO:0005789">
    <property type="term" value="C:endoplasmic reticulum membrane"/>
    <property type="evidence" value="ECO:0007669"/>
    <property type="project" value="TreeGrafter"/>
</dbReference>
<dbReference type="AlphaFoldDB" id="A0A7S0IA43"/>
<dbReference type="PANTHER" id="PTHR11102:SF147">
    <property type="entry name" value="SEL1L ADAPTOR SUBUNIT OF ERAD E3 UBIQUITIN LIGASE"/>
    <property type="match status" value="1"/>
</dbReference>
<dbReference type="SUPFAM" id="SSF81901">
    <property type="entry name" value="HCP-like"/>
    <property type="match status" value="1"/>
</dbReference>
<dbReference type="PANTHER" id="PTHR11102">
    <property type="entry name" value="SEL-1-LIKE PROTEIN"/>
    <property type="match status" value="1"/>
</dbReference>
<dbReference type="SMART" id="SM00671">
    <property type="entry name" value="SEL1"/>
    <property type="match status" value="6"/>
</dbReference>
<feature type="compositionally biased region" description="Basic and acidic residues" evidence="2">
    <location>
        <begin position="301"/>
        <end position="312"/>
    </location>
</feature>
<reference evidence="5" key="1">
    <citation type="submission" date="2021-01" db="EMBL/GenBank/DDBJ databases">
        <authorList>
            <person name="Corre E."/>
            <person name="Pelletier E."/>
            <person name="Niang G."/>
            <person name="Scheremetjew M."/>
            <person name="Finn R."/>
            <person name="Kale V."/>
            <person name="Holt S."/>
            <person name="Cochrane G."/>
            <person name="Meng A."/>
            <person name="Brown T."/>
            <person name="Cohen L."/>
        </authorList>
    </citation>
    <scope>NUCLEOTIDE SEQUENCE</scope>
    <source>
        <strain evidence="5">CCMP1723</strain>
    </source>
</reference>
<dbReference type="InterPro" id="IPR050767">
    <property type="entry name" value="Sel1_AlgK"/>
</dbReference>
<feature type="signal peptide" evidence="4">
    <location>
        <begin position="1"/>
        <end position="26"/>
    </location>
</feature>
<dbReference type="EMBL" id="HBEQ01003777">
    <property type="protein sequence ID" value="CAD8515512.1"/>
    <property type="molecule type" value="Transcribed_RNA"/>
</dbReference>
<dbReference type="Gene3D" id="1.25.40.10">
    <property type="entry name" value="Tetratricopeptide repeat domain"/>
    <property type="match status" value="1"/>
</dbReference>
<keyword evidence="4" id="KW-0732">Signal</keyword>
<organism evidence="5">
    <name type="scientific">Micromonas pusilla</name>
    <name type="common">Picoplanktonic green alga</name>
    <name type="synonym">Chromulina pusilla</name>
    <dbReference type="NCBI Taxonomy" id="38833"/>
    <lineage>
        <taxon>Eukaryota</taxon>
        <taxon>Viridiplantae</taxon>
        <taxon>Chlorophyta</taxon>
        <taxon>Mamiellophyceae</taxon>
        <taxon>Mamiellales</taxon>
        <taxon>Mamiellaceae</taxon>
        <taxon>Micromonas</taxon>
    </lineage>
</organism>
<proteinExistence type="inferred from homology"/>
<name>A0A7S0IA43_MICPS</name>
<evidence type="ECO:0000256" key="3">
    <source>
        <dbReference type="SAM" id="Phobius"/>
    </source>
</evidence>
<dbReference type="InterPro" id="IPR006597">
    <property type="entry name" value="Sel1-like"/>
</dbReference>
<sequence length="1187" mass="129390">MRKIRRGTGWVSALIALLIAAAGCDAQHVPSIKRVTRLEVPRDWVGGFDVHGNASATAESPTDVLEGTIALDGRFALLLQHEILPRLAPVYTTFTVSMAIYLTKDSAELDAGYPGGADQFRGIFWKGRGNDDRTPSAWLIPRTNRVTFRVSTTHAKEVWGSTKRSIPVRRWTHVAFTLGPDRLMKLYVDGYLDSAVETVGIPVANDGPMYVGKDMTQPGMVGFVHGVSMHSHALREEDVYQQSRWALRSVPDFDDEPAVEALLAAGEVALGIEDSARAEFIELMDSNNTSDDAEDDDAKNDDDAKVDAEKNASEAGGDSEKVGSQPSEPNVAAKKYAGDQYELAERIRGACLLLREDDGEAQRVARAGLAVARAAYLRSAVAGNSSARFILSTMYDAGYGTVDGGREPKRAHYHRLVAAAAGETGAQLAAGSELFTTAKGGGLQHARHPQAACPVALYYLFHAATRAYEENAKPGGQSRVERLKLFEGVSNQRGDHKGESDDRMMFLRQAAELGDSRAMLAMGNAHYWGNFGVPRDFERALRYYERAHDQGALLGTVGVAKMSLKGEGAPKNTTKAMDYYHAAANRSSPDALNGLGYLHFYGDEVERNLTTALSYFKRAAELGSGDGLVNAGLMLRGGMGCERNISEAYGYFVRCAAMHHQSCQYNAAMIEAAGEPELGIPRDCDRAAARMRQVAEVGKWMSPMADGLKAHLAGEDAMARWLYDHAAAMGVAQAKYNAAFLHEQRARSVRVGYDTIYGTIHGTAEDDDARGHGDESIDGWAAALRRERERERRTREAAAQVREHLSVVVGDDLALVHSGDSGDDPMRLSGALSAEMLRHYSTRIGFDPSADSIDLAWAALHRGDCAYFGPRRPGGCEVSDHRDALREYVEAGRAARAAIDAGKDAVDAGPLLARALYSEAWMRARGEGRDVRDASRARRLLREGLAKGGWRSCLALAPPYVGLVLSDNLPFAAEAIDVLAAAFRASLEGGGSSSRPGSGAGFARRIMDAFGGGTWRAMHTIESAPDRIYPRWRLYSSAMYAFLVYTVGMMAGWYYVVRPSARFMFGLELAPLPFQVWAHGQRMLLRDGAWVPDLGYYGSLRERVRRNMIRDRVRARLREMDRAEAEEAASEASDAASPPPEAAASPEGEPRVPPPPRVDVARETPETLPPEEELGEDRSYSPFEPID</sequence>
<dbReference type="Pfam" id="PF08238">
    <property type="entry name" value="Sel1"/>
    <property type="match status" value="4"/>
</dbReference>
<dbReference type="PROSITE" id="PS51257">
    <property type="entry name" value="PROKAR_LIPOPROTEIN"/>
    <property type="match status" value="1"/>
</dbReference>
<feature type="chain" id="PRO_5031093003" evidence="4">
    <location>
        <begin position="27"/>
        <end position="1187"/>
    </location>
</feature>
<dbReference type="InterPro" id="IPR013320">
    <property type="entry name" value="ConA-like_dom_sf"/>
</dbReference>
<dbReference type="Gene3D" id="2.60.120.200">
    <property type="match status" value="1"/>
</dbReference>
<feature type="compositionally biased region" description="Low complexity" evidence="2">
    <location>
        <begin position="1130"/>
        <end position="1147"/>
    </location>
</feature>
<feature type="region of interest" description="Disordered" evidence="2">
    <location>
        <begin position="286"/>
        <end position="332"/>
    </location>
</feature>
<evidence type="ECO:0000256" key="1">
    <source>
        <dbReference type="ARBA" id="ARBA00038101"/>
    </source>
</evidence>
<keyword evidence="3" id="KW-1133">Transmembrane helix</keyword>
<keyword evidence="3" id="KW-0812">Transmembrane</keyword>
<gene>
    <name evidence="5" type="ORF">MCOM1403_LOCUS2937</name>
</gene>